<sequence>SIIISAPQSDNALEKIRQPIGRIVNFHRNLILVATWSATSTKKDPIPERFVLNYTEYADTFEEFRQNYPSFIINTYGEARSDSTFGDVGKNKFGERSYQTSCFVADDNGYYDEIVEASKSKTSAYSVSVSIKIGFLKRGTNLYLLPYMNGKI</sequence>
<name>A0AA39FH79_MICHY</name>
<proteinExistence type="predicted"/>
<dbReference type="AlphaFoldDB" id="A0AA39FH79"/>
<reference evidence="1" key="1">
    <citation type="journal article" date="2023" name="bioRxiv">
        <title>Scaffold-level genome assemblies of two parasitoid biocontrol wasps reveal the parthenogenesis mechanism and an associated novel virus.</title>
        <authorList>
            <person name="Inwood S."/>
            <person name="Skelly J."/>
            <person name="Guhlin J."/>
            <person name="Harrop T."/>
            <person name="Goldson S."/>
            <person name="Dearden P."/>
        </authorList>
    </citation>
    <scope>NUCLEOTIDE SEQUENCE</scope>
    <source>
        <strain evidence="1">Lincoln</strain>
        <tissue evidence="1">Whole body</tissue>
    </source>
</reference>
<dbReference type="EMBL" id="JAQQBR010000888">
    <property type="protein sequence ID" value="KAK0169529.1"/>
    <property type="molecule type" value="Genomic_DNA"/>
</dbReference>
<accession>A0AA39FH79</accession>
<comment type="caution">
    <text evidence="1">The sequence shown here is derived from an EMBL/GenBank/DDBJ whole genome shotgun (WGS) entry which is preliminary data.</text>
</comment>
<evidence type="ECO:0000313" key="2">
    <source>
        <dbReference type="Proteomes" id="UP001168972"/>
    </source>
</evidence>
<organism evidence="1 2">
    <name type="scientific">Microctonus hyperodae</name>
    <name type="common">Parasitoid wasp</name>
    <dbReference type="NCBI Taxonomy" id="165561"/>
    <lineage>
        <taxon>Eukaryota</taxon>
        <taxon>Metazoa</taxon>
        <taxon>Ecdysozoa</taxon>
        <taxon>Arthropoda</taxon>
        <taxon>Hexapoda</taxon>
        <taxon>Insecta</taxon>
        <taxon>Pterygota</taxon>
        <taxon>Neoptera</taxon>
        <taxon>Endopterygota</taxon>
        <taxon>Hymenoptera</taxon>
        <taxon>Apocrita</taxon>
        <taxon>Ichneumonoidea</taxon>
        <taxon>Braconidae</taxon>
        <taxon>Euphorinae</taxon>
        <taxon>Microctonus</taxon>
    </lineage>
</organism>
<keyword evidence="2" id="KW-1185">Reference proteome</keyword>
<dbReference type="Proteomes" id="UP001168972">
    <property type="component" value="Unassembled WGS sequence"/>
</dbReference>
<gene>
    <name evidence="1" type="ORF">PV327_011515</name>
</gene>
<protein>
    <submittedName>
        <fullName evidence="1">Uncharacterized protein</fullName>
    </submittedName>
</protein>
<feature type="non-terminal residue" evidence="1">
    <location>
        <position position="152"/>
    </location>
</feature>
<evidence type="ECO:0000313" key="1">
    <source>
        <dbReference type="EMBL" id="KAK0169529.1"/>
    </source>
</evidence>
<reference evidence="1" key="2">
    <citation type="submission" date="2023-03" db="EMBL/GenBank/DDBJ databases">
        <authorList>
            <person name="Inwood S.N."/>
            <person name="Skelly J.G."/>
            <person name="Guhlin J."/>
            <person name="Harrop T.W.R."/>
            <person name="Goldson S.G."/>
            <person name="Dearden P.K."/>
        </authorList>
    </citation>
    <scope>NUCLEOTIDE SEQUENCE</scope>
    <source>
        <strain evidence="1">Lincoln</strain>
        <tissue evidence="1">Whole body</tissue>
    </source>
</reference>
<feature type="non-terminal residue" evidence="1">
    <location>
        <position position="1"/>
    </location>
</feature>